<evidence type="ECO:0000313" key="2">
    <source>
        <dbReference type="Proteomes" id="UP001213000"/>
    </source>
</evidence>
<gene>
    <name evidence="1" type="ORF">NP233_g12151</name>
</gene>
<reference evidence="1" key="1">
    <citation type="submission" date="2022-07" db="EMBL/GenBank/DDBJ databases">
        <title>Genome Sequence of Leucocoprinus birnbaumii.</title>
        <authorList>
            <person name="Buettner E."/>
        </authorList>
    </citation>
    <scope>NUCLEOTIDE SEQUENCE</scope>
    <source>
        <strain evidence="1">VT141</strain>
    </source>
</reference>
<evidence type="ECO:0000313" key="1">
    <source>
        <dbReference type="EMBL" id="KAJ3555672.1"/>
    </source>
</evidence>
<dbReference type="AlphaFoldDB" id="A0AAD5VKP2"/>
<dbReference type="EMBL" id="JANIEX010001656">
    <property type="protein sequence ID" value="KAJ3555672.1"/>
    <property type="molecule type" value="Genomic_DNA"/>
</dbReference>
<dbReference type="Proteomes" id="UP001213000">
    <property type="component" value="Unassembled WGS sequence"/>
</dbReference>
<organism evidence="1 2">
    <name type="scientific">Leucocoprinus birnbaumii</name>
    <dbReference type="NCBI Taxonomy" id="56174"/>
    <lineage>
        <taxon>Eukaryota</taxon>
        <taxon>Fungi</taxon>
        <taxon>Dikarya</taxon>
        <taxon>Basidiomycota</taxon>
        <taxon>Agaricomycotina</taxon>
        <taxon>Agaricomycetes</taxon>
        <taxon>Agaricomycetidae</taxon>
        <taxon>Agaricales</taxon>
        <taxon>Agaricineae</taxon>
        <taxon>Agaricaceae</taxon>
        <taxon>Leucocoprinus</taxon>
    </lineage>
</organism>
<keyword evidence="2" id="KW-1185">Reference proteome</keyword>
<sequence length="77" mass="8714">MRHVHFIDSTTSSSLFLNQTLLDPFTFILAKDSAAVSWTKHHWKALVTTRPLPSYISLVQRLTSPNLSRSLSITCDI</sequence>
<comment type="caution">
    <text evidence="1">The sequence shown here is derived from an EMBL/GenBank/DDBJ whole genome shotgun (WGS) entry which is preliminary data.</text>
</comment>
<proteinExistence type="predicted"/>
<protein>
    <submittedName>
        <fullName evidence="1">Uncharacterized protein</fullName>
    </submittedName>
</protein>
<name>A0AAD5VKP2_9AGAR</name>
<accession>A0AAD5VKP2</accession>